<dbReference type="SUPFAM" id="SSF47781">
    <property type="entry name" value="RuvA domain 2-like"/>
    <property type="match status" value="1"/>
</dbReference>
<dbReference type="InterPro" id="IPR010994">
    <property type="entry name" value="RuvA_2-like"/>
</dbReference>
<dbReference type="Proteomes" id="UP001347796">
    <property type="component" value="Unassembled WGS sequence"/>
</dbReference>
<evidence type="ECO:0000256" key="1">
    <source>
        <dbReference type="SAM" id="MobiDB-lite"/>
    </source>
</evidence>
<sequence length="253" mass="28395">MALNMQTANLEKLLDLPNVGRQKTEKIIALREKHGQLTLQMLLETPGLSKEKWEDFIVSTFIEFPSKDVTGADSGFCTKSDMTNFMSEMRGMFNDFTRYTDRRFSELAENTGHQILELRSEFSARIDSLTIPKTEVLASFDPVDIRSPPKSVDPMALSSSYTPNTIDKIKNVNPPDGIYRPGSRDRKDDPQSQERHLVPPVNTLEEHSMVPIANPQCNSLPAHQTSSPPSSPDSIGSFAVRSRLYSEFKSCNP</sequence>
<feature type="compositionally biased region" description="Polar residues" evidence="1">
    <location>
        <begin position="215"/>
        <end position="225"/>
    </location>
</feature>
<reference evidence="2 3" key="1">
    <citation type="submission" date="2024-01" db="EMBL/GenBank/DDBJ databases">
        <title>The genome of the rayed Mediterranean limpet Patella caerulea (Linnaeus, 1758).</title>
        <authorList>
            <person name="Anh-Thu Weber A."/>
            <person name="Halstead-Nussloch G."/>
        </authorList>
    </citation>
    <scope>NUCLEOTIDE SEQUENCE [LARGE SCALE GENOMIC DNA]</scope>
    <source>
        <strain evidence="2">AATW-2023a</strain>
        <tissue evidence="2">Whole specimen</tissue>
    </source>
</reference>
<feature type="region of interest" description="Disordered" evidence="1">
    <location>
        <begin position="143"/>
        <end position="237"/>
    </location>
</feature>
<dbReference type="AlphaFoldDB" id="A0AAN8J8B2"/>
<dbReference type="EMBL" id="JAZGQO010000013">
    <property type="protein sequence ID" value="KAK6171745.1"/>
    <property type="molecule type" value="Genomic_DNA"/>
</dbReference>
<proteinExistence type="predicted"/>
<evidence type="ECO:0000313" key="3">
    <source>
        <dbReference type="Proteomes" id="UP001347796"/>
    </source>
</evidence>
<name>A0AAN8J8B2_PATCE</name>
<organism evidence="2 3">
    <name type="scientific">Patella caerulea</name>
    <name type="common">Rayed Mediterranean limpet</name>
    <dbReference type="NCBI Taxonomy" id="87958"/>
    <lineage>
        <taxon>Eukaryota</taxon>
        <taxon>Metazoa</taxon>
        <taxon>Spiralia</taxon>
        <taxon>Lophotrochozoa</taxon>
        <taxon>Mollusca</taxon>
        <taxon>Gastropoda</taxon>
        <taxon>Patellogastropoda</taxon>
        <taxon>Patelloidea</taxon>
        <taxon>Patellidae</taxon>
        <taxon>Patella</taxon>
    </lineage>
</organism>
<evidence type="ECO:0000313" key="2">
    <source>
        <dbReference type="EMBL" id="KAK6171745.1"/>
    </source>
</evidence>
<protein>
    <submittedName>
        <fullName evidence="2">Uncharacterized protein</fullName>
    </submittedName>
</protein>
<gene>
    <name evidence="2" type="ORF">SNE40_018181</name>
</gene>
<accession>A0AAN8J8B2</accession>
<feature type="compositionally biased region" description="Basic and acidic residues" evidence="1">
    <location>
        <begin position="182"/>
        <end position="197"/>
    </location>
</feature>
<dbReference type="Gene3D" id="1.10.150.280">
    <property type="entry name" value="AF1531-like domain"/>
    <property type="match status" value="1"/>
</dbReference>
<comment type="caution">
    <text evidence="2">The sequence shown here is derived from an EMBL/GenBank/DDBJ whole genome shotgun (WGS) entry which is preliminary data.</text>
</comment>
<keyword evidence="3" id="KW-1185">Reference proteome</keyword>